<dbReference type="OrthoDB" id="264015at2759"/>
<evidence type="ECO:0000313" key="3">
    <source>
        <dbReference type="Proteomes" id="UP000789396"/>
    </source>
</evidence>
<dbReference type="EMBL" id="CAJVPZ010005742">
    <property type="protein sequence ID" value="CAG8565107.1"/>
    <property type="molecule type" value="Genomic_DNA"/>
</dbReference>
<protein>
    <submittedName>
        <fullName evidence="2">3295_t:CDS:1</fullName>
    </submittedName>
</protein>
<accession>A0A9N9BGL4</accession>
<feature type="non-terminal residue" evidence="2">
    <location>
        <position position="578"/>
    </location>
</feature>
<gene>
    <name evidence="2" type="ORF">RFULGI_LOCUS5225</name>
</gene>
<reference evidence="2" key="1">
    <citation type="submission" date="2021-06" db="EMBL/GenBank/DDBJ databases">
        <authorList>
            <person name="Kallberg Y."/>
            <person name="Tangrot J."/>
            <person name="Rosling A."/>
        </authorList>
    </citation>
    <scope>NUCLEOTIDE SEQUENCE</scope>
    <source>
        <strain evidence="2">IN212</strain>
    </source>
</reference>
<dbReference type="AlphaFoldDB" id="A0A9N9BGL4"/>
<name>A0A9N9BGL4_9GLOM</name>
<comment type="caution">
    <text evidence="2">The sequence shown here is derived from an EMBL/GenBank/DDBJ whole genome shotgun (WGS) entry which is preliminary data.</text>
</comment>
<feature type="compositionally biased region" description="Basic and acidic residues" evidence="1">
    <location>
        <begin position="503"/>
        <end position="522"/>
    </location>
</feature>
<organism evidence="2 3">
    <name type="scientific">Racocetra fulgida</name>
    <dbReference type="NCBI Taxonomy" id="60492"/>
    <lineage>
        <taxon>Eukaryota</taxon>
        <taxon>Fungi</taxon>
        <taxon>Fungi incertae sedis</taxon>
        <taxon>Mucoromycota</taxon>
        <taxon>Glomeromycotina</taxon>
        <taxon>Glomeromycetes</taxon>
        <taxon>Diversisporales</taxon>
        <taxon>Gigasporaceae</taxon>
        <taxon>Racocetra</taxon>
    </lineage>
</organism>
<proteinExistence type="predicted"/>
<feature type="region of interest" description="Disordered" evidence="1">
    <location>
        <begin position="499"/>
        <end position="522"/>
    </location>
</feature>
<dbReference type="PANTHER" id="PTHR35152:SF1">
    <property type="entry name" value="DOMAIN SIGNALLING PROTEIN, PUTATIVE (AFU_ORTHOLOGUE AFUA_5G11310)-RELATED"/>
    <property type="match status" value="1"/>
</dbReference>
<keyword evidence="3" id="KW-1185">Reference proteome</keyword>
<evidence type="ECO:0000256" key="1">
    <source>
        <dbReference type="SAM" id="MobiDB-lite"/>
    </source>
</evidence>
<dbReference type="PANTHER" id="PTHR35152">
    <property type="entry name" value="DOMAIN SIGNALLING PROTEIN, PUTATIVE (AFU_ORTHOLOGUE AFUA_5G11310)-RELATED"/>
    <property type="match status" value="1"/>
</dbReference>
<sequence length="578" mass="66207">MAIAVWGMHFTAYAGTHYYDTGKLVKDKFFINDNIFIGKTELFERKIALGAAIYNEEGMVLVSVEGLLPLVKIGDNEDDEIKVQNKRKTSRSTMFIESFMLNARQLADSLNIPFAESGVLYDQILFTGYESSSTEKHLALEKINLNDVHATSTSSTFSSLCDGSQQQTITSQQYKGQILFIVKQIKPSDNIVKYSNNNAECPYRNKNRDKGIIENFQKLGFRFANPRLIAPIMAQKVGISVRQMQNYLEKMFQYSNSGLKPFLEADSVYAGLFVTRNEKFYGDRDLDSIGNGLEILVMENCRHQIPVSKLPTIKTLGKIEMDHIKSKEGIHLSDLILQLRTSFLGAISNLDLRRASRNYLKFSKSYFRQNSIDHLKDDVDSLKLTAQQNEMLEGFRYELMQSLHRLTHIVSEEQLYSNAKLVPKIFDILIPTTSSDSIISQSSDPNIIYSNESSDPDIIPLTEINVTTSEVCFLPFGMFEAYQNVLYYDSKKFGKCMQDPDENQNKGKKEKRTINNDDTSDNKILGERIENNKIEIVVENKPTHEDFWTYKNFLSLLQSRLTKDIRQNDHTRPIDEKR</sequence>
<dbReference type="Proteomes" id="UP000789396">
    <property type="component" value="Unassembled WGS sequence"/>
</dbReference>
<evidence type="ECO:0000313" key="2">
    <source>
        <dbReference type="EMBL" id="CAG8565107.1"/>
    </source>
</evidence>